<feature type="signal peptide" evidence="1">
    <location>
        <begin position="1"/>
        <end position="23"/>
    </location>
</feature>
<evidence type="ECO:0000313" key="4">
    <source>
        <dbReference type="Proteomes" id="UP000238034"/>
    </source>
</evidence>
<sequence length="246" mass="27588">MIKKSTLLIAVLLTISTSYSSFAPKQGVKKNARVLVFYKTAGFYHTSIPAGIRALQTLCLNNNLEVDTTANSGIFTSADLKKYDAVIFLNTTGDILNNAEQREFENYIRSGKGFVGVHSATDTESSWPWYNKLVGAYFADHPEIQPATIHVTKESHPSTNFLPNVWQRRDEWYNFKDIYEGINVLAELDETSYTGGKNGKNHPIAWYHNFDGGRSFYTAGGHTDESYSEPLFLRHILGGIKYAIGQ</sequence>
<comment type="caution">
    <text evidence="3">The sequence shown here is derived from an EMBL/GenBank/DDBJ whole genome shotgun (WGS) entry which is preliminary data.</text>
</comment>
<dbReference type="RefSeq" id="WP_106294651.1">
    <property type="nucleotide sequence ID" value="NZ_PVTH01000010.1"/>
</dbReference>
<reference evidence="3 4" key="1">
    <citation type="submission" date="2018-03" db="EMBL/GenBank/DDBJ databases">
        <title>Genomic Encyclopedia of Type Strains, Phase III (KMG-III): the genomes of soil and plant-associated and newly described type strains.</title>
        <authorList>
            <person name="Whitman W."/>
        </authorList>
    </citation>
    <scope>NUCLEOTIDE SEQUENCE [LARGE SCALE GENOMIC DNA]</scope>
    <source>
        <strain evidence="3 4">CGMCC 1.9313</strain>
    </source>
</reference>
<dbReference type="AlphaFoldDB" id="A0A2T0TW51"/>
<feature type="domain" description="ThuA-like" evidence="2">
    <location>
        <begin position="33"/>
        <end position="243"/>
    </location>
</feature>
<dbReference type="PANTHER" id="PTHR40469:SF2">
    <property type="entry name" value="GALACTOSE-BINDING DOMAIN-LIKE SUPERFAMILY PROTEIN"/>
    <property type="match status" value="1"/>
</dbReference>
<dbReference type="SUPFAM" id="SSF52317">
    <property type="entry name" value="Class I glutamine amidotransferase-like"/>
    <property type="match status" value="1"/>
</dbReference>
<organism evidence="3 4">
    <name type="scientific">Arcticibacter pallidicorallinus</name>
    <dbReference type="NCBI Taxonomy" id="1259464"/>
    <lineage>
        <taxon>Bacteria</taxon>
        <taxon>Pseudomonadati</taxon>
        <taxon>Bacteroidota</taxon>
        <taxon>Sphingobacteriia</taxon>
        <taxon>Sphingobacteriales</taxon>
        <taxon>Sphingobacteriaceae</taxon>
        <taxon>Arcticibacter</taxon>
    </lineage>
</organism>
<dbReference type="EMBL" id="PVTH01000010">
    <property type="protein sequence ID" value="PRY49885.1"/>
    <property type="molecule type" value="Genomic_DNA"/>
</dbReference>
<keyword evidence="1" id="KW-0732">Signal</keyword>
<proteinExistence type="predicted"/>
<dbReference type="Gene3D" id="3.40.50.880">
    <property type="match status" value="1"/>
</dbReference>
<dbReference type="InterPro" id="IPR029062">
    <property type="entry name" value="Class_I_gatase-like"/>
</dbReference>
<dbReference type="Pfam" id="PF06283">
    <property type="entry name" value="ThuA"/>
    <property type="match status" value="1"/>
</dbReference>
<accession>A0A2T0TW51</accession>
<dbReference type="PANTHER" id="PTHR40469">
    <property type="entry name" value="SECRETED GLYCOSYL HYDROLASE"/>
    <property type="match status" value="1"/>
</dbReference>
<keyword evidence="4" id="KW-1185">Reference proteome</keyword>
<dbReference type="Proteomes" id="UP000238034">
    <property type="component" value="Unassembled WGS sequence"/>
</dbReference>
<evidence type="ECO:0000313" key="3">
    <source>
        <dbReference type="EMBL" id="PRY49885.1"/>
    </source>
</evidence>
<gene>
    <name evidence="3" type="ORF">B0I27_11059</name>
</gene>
<feature type="chain" id="PRO_5015431678" description="ThuA-like domain-containing protein" evidence="1">
    <location>
        <begin position="24"/>
        <end position="246"/>
    </location>
</feature>
<dbReference type="OrthoDB" id="9816308at2"/>
<evidence type="ECO:0000256" key="1">
    <source>
        <dbReference type="SAM" id="SignalP"/>
    </source>
</evidence>
<protein>
    <recommendedName>
        <fullName evidence="2">ThuA-like domain-containing protein</fullName>
    </recommendedName>
</protein>
<dbReference type="InterPro" id="IPR029010">
    <property type="entry name" value="ThuA-like"/>
</dbReference>
<name>A0A2T0TW51_9SPHI</name>
<evidence type="ECO:0000259" key="2">
    <source>
        <dbReference type="Pfam" id="PF06283"/>
    </source>
</evidence>